<protein>
    <submittedName>
        <fullName evidence="3">Insc_C domain-containing protein</fullName>
    </submittedName>
</protein>
<dbReference type="SUPFAM" id="SSF48371">
    <property type="entry name" value="ARM repeat"/>
    <property type="match status" value="1"/>
</dbReference>
<dbReference type="GO" id="GO:0009786">
    <property type="term" value="P:regulation of asymmetric cell division"/>
    <property type="evidence" value="ECO:0007669"/>
    <property type="project" value="TreeGrafter"/>
</dbReference>
<name>A0A1I7T0Y8_9PELO</name>
<sequence>MKNDQPQENTLRFLLRTLAVLCGVSKGALALLTQGGLELVVDRLLSTSSSICSVEAAGILTQLTNPQSAFIRLNHVEPIISRLLDLIDQCKSGDSLLLATAALNNVTLQHPNGVDIMYRNDVIRRFISAYNRENCATIFVQEQIVTAFSRLAARHLDRQMVEQNSIPVLLEFLSLTHPVHADYCRRIRYKAAVCIGTLANSEVGLKALYDNNGYCFSLVFNFS</sequence>
<dbReference type="GO" id="GO:0045176">
    <property type="term" value="P:apical protein localization"/>
    <property type="evidence" value="ECO:0007669"/>
    <property type="project" value="TreeGrafter"/>
</dbReference>
<dbReference type="GO" id="GO:0008356">
    <property type="term" value="P:asymmetric cell division"/>
    <property type="evidence" value="ECO:0007669"/>
    <property type="project" value="InterPro"/>
</dbReference>
<dbReference type="InterPro" id="IPR039921">
    <property type="entry name" value="Inscuteable"/>
</dbReference>
<evidence type="ECO:0000313" key="3">
    <source>
        <dbReference type="WBParaSite" id="Csp11.Scaffold455.g1352.t1"/>
    </source>
</evidence>
<accession>A0A1I7T0Y8</accession>
<dbReference type="WBParaSite" id="Csp11.Scaffold455.g1352.t1">
    <property type="protein sequence ID" value="Csp11.Scaffold455.g1352.t1"/>
    <property type="gene ID" value="Csp11.Scaffold455.g1352"/>
</dbReference>
<organism evidence="2 3">
    <name type="scientific">Caenorhabditis tropicalis</name>
    <dbReference type="NCBI Taxonomy" id="1561998"/>
    <lineage>
        <taxon>Eukaryota</taxon>
        <taxon>Metazoa</taxon>
        <taxon>Ecdysozoa</taxon>
        <taxon>Nematoda</taxon>
        <taxon>Chromadorea</taxon>
        <taxon>Rhabditida</taxon>
        <taxon>Rhabditina</taxon>
        <taxon>Rhabditomorpha</taxon>
        <taxon>Rhabditoidea</taxon>
        <taxon>Rhabditidae</taxon>
        <taxon>Peloderinae</taxon>
        <taxon>Caenorhabditis</taxon>
    </lineage>
</organism>
<dbReference type="InterPro" id="IPR011989">
    <property type="entry name" value="ARM-like"/>
</dbReference>
<feature type="domain" description="Protein inscuteable homologue C-terminal" evidence="1">
    <location>
        <begin position="14"/>
        <end position="200"/>
    </location>
</feature>
<dbReference type="GO" id="GO:0008093">
    <property type="term" value="F:cytoskeletal anchor activity"/>
    <property type="evidence" value="ECO:0007669"/>
    <property type="project" value="TreeGrafter"/>
</dbReference>
<dbReference type="eggNOG" id="ENOG502RZX0">
    <property type="taxonomic scope" value="Eukaryota"/>
</dbReference>
<evidence type="ECO:0000259" key="1">
    <source>
        <dbReference type="Pfam" id="PF19427"/>
    </source>
</evidence>
<dbReference type="PANTHER" id="PTHR21386:SF0">
    <property type="entry name" value="PROTEIN INSCUTEABLE HOMOLOG"/>
    <property type="match status" value="1"/>
</dbReference>
<proteinExistence type="predicted"/>
<dbReference type="InterPro" id="IPR016024">
    <property type="entry name" value="ARM-type_fold"/>
</dbReference>
<dbReference type="Gene3D" id="1.25.10.10">
    <property type="entry name" value="Leucine-rich Repeat Variant"/>
    <property type="match status" value="1"/>
</dbReference>
<dbReference type="Pfam" id="PF19427">
    <property type="entry name" value="Insc_C"/>
    <property type="match status" value="1"/>
</dbReference>
<dbReference type="PANTHER" id="PTHR21386">
    <property type="entry name" value="INSCUTEABLE"/>
    <property type="match status" value="1"/>
</dbReference>
<dbReference type="InterPro" id="IPR045789">
    <property type="entry name" value="Insc_C"/>
</dbReference>
<evidence type="ECO:0000313" key="2">
    <source>
        <dbReference type="Proteomes" id="UP000095282"/>
    </source>
</evidence>
<dbReference type="GO" id="GO:0045179">
    <property type="term" value="C:apical cortex"/>
    <property type="evidence" value="ECO:0007669"/>
    <property type="project" value="TreeGrafter"/>
</dbReference>
<keyword evidence="2" id="KW-1185">Reference proteome</keyword>
<reference evidence="3" key="1">
    <citation type="submission" date="2016-11" db="UniProtKB">
        <authorList>
            <consortium name="WormBaseParasite"/>
        </authorList>
    </citation>
    <scope>IDENTIFICATION</scope>
</reference>
<dbReference type="STRING" id="1561998.A0A1I7T0Y8"/>
<dbReference type="AlphaFoldDB" id="A0A1I7T0Y8"/>
<dbReference type="GO" id="GO:0000132">
    <property type="term" value="P:establishment of mitotic spindle orientation"/>
    <property type="evidence" value="ECO:0007669"/>
    <property type="project" value="TreeGrafter"/>
</dbReference>
<dbReference type="Proteomes" id="UP000095282">
    <property type="component" value="Unplaced"/>
</dbReference>